<organism evidence="15">
    <name type="scientific">Camponotus floridanus</name>
    <name type="common">Florida carpenter ant</name>
    <dbReference type="NCBI Taxonomy" id="104421"/>
    <lineage>
        <taxon>Eukaryota</taxon>
        <taxon>Metazoa</taxon>
        <taxon>Ecdysozoa</taxon>
        <taxon>Arthropoda</taxon>
        <taxon>Hexapoda</taxon>
        <taxon>Insecta</taxon>
        <taxon>Pterygota</taxon>
        <taxon>Neoptera</taxon>
        <taxon>Endopterygota</taxon>
        <taxon>Hymenoptera</taxon>
        <taxon>Apocrita</taxon>
        <taxon>Aculeata</taxon>
        <taxon>Formicoidea</taxon>
        <taxon>Formicidae</taxon>
        <taxon>Formicinae</taxon>
        <taxon>Camponotus</taxon>
    </lineage>
</organism>
<evidence type="ECO:0000256" key="5">
    <source>
        <dbReference type="ARBA" id="ARBA00022692"/>
    </source>
</evidence>
<dbReference type="Gene3D" id="1.10.287.820">
    <property type="entry name" value="Acid-sensing ion channel domain"/>
    <property type="match status" value="1"/>
</dbReference>
<dbReference type="PANTHER" id="PTHR11690:SF288">
    <property type="entry name" value="AMILORIDE-SENSITIVE NA+ CHANNEL-RELATED"/>
    <property type="match status" value="1"/>
</dbReference>
<dbReference type="GO" id="GO:0015280">
    <property type="term" value="F:ligand-gated sodium channel activity"/>
    <property type="evidence" value="ECO:0007669"/>
    <property type="project" value="TreeGrafter"/>
</dbReference>
<comment type="subcellular location">
    <subcellularLocation>
        <location evidence="1">Membrane</location>
        <topology evidence="1">Multi-pass membrane protein</topology>
    </subcellularLocation>
</comment>
<dbReference type="OMA" id="HFDYDVQ"/>
<dbReference type="OrthoDB" id="6502088at2759"/>
<accession>E2APP7</accession>
<evidence type="ECO:0000256" key="7">
    <source>
        <dbReference type="ARBA" id="ARBA00023053"/>
    </source>
</evidence>
<dbReference type="Proteomes" id="UP000000311">
    <property type="component" value="Unassembled WGS sequence"/>
</dbReference>
<evidence type="ECO:0000256" key="8">
    <source>
        <dbReference type="ARBA" id="ARBA00023065"/>
    </source>
</evidence>
<keyword evidence="9 13" id="KW-0472">Membrane</keyword>
<evidence type="ECO:0000256" key="2">
    <source>
        <dbReference type="ARBA" id="ARBA00007193"/>
    </source>
</evidence>
<evidence type="ECO:0000256" key="13">
    <source>
        <dbReference type="SAM" id="Phobius"/>
    </source>
</evidence>
<gene>
    <name evidence="14" type="ORF">EAG_13107</name>
</gene>
<dbReference type="AlphaFoldDB" id="E2APP7"/>
<keyword evidence="8 12" id="KW-0406">Ion transport</keyword>
<evidence type="ECO:0000313" key="15">
    <source>
        <dbReference type="Proteomes" id="UP000000311"/>
    </source>
</evidence>
<evidence type="ECO:0000313" key="14">
    <source>
        <dbReference type="EMBL" id="EFN64598.1"/>
    </source>
</evidence>
<reference evidence="14 15" key="1">
    <citation type="journal article" date="2010" name="Science">
        <title>Genomic comparison of the ants Camponotus floridanus and Harpegnathos saltator.</title>
        <authorList>
            <person name="Bonasio R."/>
            <person name="Zhang G."/>
            <person name="Ye C."/>
            <person name="Mutti N.S."/>
            <person name="Fang X."/>
            <person name="Qin N."/>
            <person name="Donahue G."/>
            <person name="Yang P."/>
            <person name="Li Q."/>
            <person name="Li C."/>
            <person name="Zhang P."/>
            <person name="Huang Z."/>
            <person name="Berger S.L."/>
            <person name="Reinberg D."/>
            <person name="Wang J."/>
            <person name="Liebig J."/>
        </authorList>
    </citation>
    <scope>NUCLEOTIDE SEQUENCE [LARGE SCALE GENOMIC DNA]</scope>
    <source>
        <strain evidence="15">C129</strain>
    </source>
</reference>
<proteinExistence type="inferred from homology"/>
<keyword evidence="11 12" id="KW-0407">Ion channel</keyword>
<keyword evidence="3 12" id="KW-0813">Transport</keyword>
<dbReference type="FunCoup" id="E2APP7">
    <property type="interactions" value="13"/>
</dbReference>
<keyword evidence="10 12" id="KW-0739">Sodium transport</keyword>
<keyword evidence="7" id="KW-0915">Sodium</keyword>
<evidence type="ECO:0000256" key="12">
    <source>
        <dbReference type="RuleBase" id="RU000679"/>
    </source>
</evidence>
<dbReference type="InParanoid" id="E2APP7"/>
<keyword evidence="15" id="KW-1185">Reference proteome</keyword>
<evidence type="ECO:0000256" key="4">
    <source>
        <dbReference type="ARBA" id="ARBA00022461"/>
    </source>
</evidence>
<dbReference type="GO" id="GO:0005886">
    <property type="term" value="C:plasma membrane"/>
    <property type="evidence" value="ECO:0007669"/>
    <property type="project" value="TreeGrafter"/>
</dbReference>
<dbReference type="PANTHER" id="PTHR11690">
    <property type="entry name" value="AMILORIDE-SENSITIVE SODIUM CHANNEL-RELATED"/>
    <property type="match status" value="1"/>
</dbReference>
<evidence type="ECO:0000256" key="1">
    <source>
        <dbReference type="ARBA" id="ARBA00004141"/>
    </source>
</evidence>
<feature type="transmembrane region" description="Helical" evidence="13">
    <location>
        <begin position="83"/>
        <end position="103"/>
    </location>
</feature>
<sequence length="502" mass="58260">MLNVSREKKHAVNRIIVDQIEISKRIDNKSLKRKNIDSYGDEITGSTKQIARRFLQEYLYESSLHGVKYLGKLQIKSTILGKLFWTFIMISSLASITVCPLVLPPSTRREKVLRSLQLPPNMSNKTAKLLLKYGPSFANEHVLGNRKYINDLDALLKINRLTLINFLELMRPCEDLFEICWWDGDEKNCTELFKLSYAYSGLCCSFNYVLEDDIRTDKITKDSDLRTTMLFGPRAGLTVVVKRDLLPNSHNGRDKNVKYSTNSYGLLIYCHHPLEYVGPIYTRQLLQASEELRVSIVPFTKRNLPGYYRRNSRGGWTPICIDKNNLKYFPAYRYSNCFTSCSIEAVLEICGCIPYYYAPVADKYSLRICEWRDFECLYNNTKRIRILHNTYTKNFTCECQNPCWNVYYETRTSSLLLNDDDNSNILPFYKNITSSQAVLRVFFGYDTVMETITIPIADELYLLASVGGIFSLLLGASFISAVEIFYFIELFFRSYYKEKKSK</sequence>
<evidence type="ECO:0000256" key="9">
    <source>
        <dbReference type="ARBA" id="ARBA00023136"/>
    </source>
</evidence>
<evidence type="ECO:0000256" key="10">
    <source>
        <dbReference type="ARBA" id="ARBA00023201"/>
    </source>
</evidence>
<dbReference type="EMBL" id="GL441572">
    <property type="protein sequence ID" value="EFN64598.1"/>
    <property type="molecule type" value="Genomic_DNA"/>
</dbReference>
<evidence type="ECO:0000256" key="11">
    <source>
        <dbReference type="ARBA" id="ARBA00023303"/>
    </source>
</evidence>
<comment type="similarity">
    <text evidence="2 12">Belongs to the amiloride-sensitive sodium channel (TC 1.A.6) family.</text>
</comment>
<name>E2APP7_CAMFO</name>
<dbReference type="InterPro" id="IPR001873">
    <property type="entry name" value="ENaC"/>
</dbReference>
<evidence type="ECO:0000256" key="3">
    <source>
        <dbReference type="ARBA" id="ARBA00022448"/>
    </source>
</evidence>
<protein>
    <submittedName>
        <fullName evidence="14">Sodium channel protein Nach</fullName>
    </submittedName>
</protein>
<evidence type="ECO:0000256" key="6">
    <source>
        <dbReference type="ARBA" id="ARBA00022989"/>
    </source>
</evidence>
<keyword evidence="4 12" id="KW-0894">Sodium channel</keyword>
<dbReference type="Gene3D" id="1.10.287.770">
    <property type="entry name" value="YojJ-like"/>
    <property type="match status" value="1"/>
</dbReference>
<keyword evidence="5 12" id="KW-0812">Transmembrane</keyword>
<keyword evidence="6 13" id="KW-1133">Transmembrane helix</keyword>
<dbReference type="Pfam" id="PF00858">
    <property type="entry name" value="ASC"/>
    <property type="match status" value="1"/>
</dbReference>
<feature type="transmembrane region" description="Helical" evidence="13">
    <location>
        <begin position="460"/>
        <end position="492"/>
    </location>
</feature>